<dbReference type="Gene3D" id="3.90.780.10">
    <property type="entry name" value="5'-Nucleotidase, C-terminal domain"/>
    <property type="match status" value="1"/>
</dbReference>
<dbReference type="PANTHER" id="PTHR11575">
    <property type="entry name" value="5'-NUCLEOTIDASE-RELATED"/>
    <property type="match status" value="1"/>
</dbReference>
<dbReference type="Pfam" id="PF00149">
    <property type="entry name" value="Metallophos"/>
    <property type="match status" value="1"/>
</dbReference>
<dbReference type="PRINTS" id="PR01607">
    <property type="entry name" value="APYRASEFAMLY"/>
</dbReference>
<comment type="similarity">
    <text evidence="2">Belongs to the 5'-nucleotidase family.</text>
</comment>
<dbReference type="PANTHER" id="PTHR11575:SF48">
    <property type="entry name" value="5'-NUCLEOTIDASE"/>
    <property type="match status" value="1"/>
</dbReference>
<evidence type="ECO:0000313" key="6">
    <source>
        <dbReference type="Proteomes" id="UP001597296"/>
    </source>
</evidence>
<gene>
    <name evidence="5" type="ORF">ACFSNB_03375</name>
</gene>
<dbReference type="Gene3D" id="3.60.21.10">
    <property type="match status" value="1"/>
</dbReference>
<dbReference type="InterPro" id="IPR008334">
    <property type="entry name" value="5'-Nucleotdase_C"/>
</dbReference>
<accession>A0ABW5C9X2</accession>
<protein>
    <submittedName>
        <fullName evidence="5">Bifunctional metallophosphatase/5'-nucleotidase</fullName>
    </submittedName>
</protein>
<name>A0ABW5C9X2_9PROT</name>
<feature type="domain" description="5'-Nucleotidase C-terminal" evidence="4">
    <location>
        <begin position="318"/>
        <end position="456"/>
    </location>
</feature>
<evidence type="ECO:0000313" key="5">
    <source>
        <dbReference type="EMBL" id="MFD2232838.1"/>
    </source>
</evidence>
<reference evidence="6" key="1">
    <citation type="journal article" date="2019" name="Int. J. Syst. Evol. Microbiol.">
        <title>The Global Catalogue of Microorganisms (GCM) 10K type strain sequencing project: providing services to taxonomists for standard genome sequencing and annotation.</title>
        <authorList>
            <consortium name="The Broad Institute Genomics Platform"/>
            <consortium name="The Broad Institute Genome Sequencing Center for Infectious Disease"/>
            <person name="Wu L."/>
            <person name="Ma J."/>
        </authorList>
    </citation>
    <scope>NUCLEOTIDE SEQUENCE [LARGE SCALE GENOMIC DNA]</scope>
    <source>
        <strain evidence="6">KCTC 15012</strain>
    </source>
</reference>
<dbReference type="Proteomes" id="UP001597296">
    <property type="component" value="Unassembled WGS sequence"/>
</dbReference>
<evidence type="ECO:0000259" key="4">
    <source>
        <dbReference type="Pfam" id="PF02872"/>
    </source>
</evidence>
<evidence type="ECO:0000256" key="1">
    <source>
        <dbReference type="ARBA" id="ARBA00022729"/>
    </source>
</evidence>
<dbReference type="RefSeq" id="WP_377314502.1">
    <property type="nucleotide sequence ID" value="NZ_JBHUIY010000004.1"/>
</dbReference>
<evidence type="ECO:0000256" key="2">
    <source>
        <dbReference type="RuleBase" id="RU362119"/>
    </source>
</evidence>
<keyword evidence="2" id="KW-0378">Hydrolase</keyword>
<dbReference type="SUPFAM" id="SSF56300">
    <property type="entry name" value="Metallo-dependent phosphatases"/>
    <property type="match status" value="1"/>
</dbReference>
<proteinExistence type="inferred from homology"/>
<dbReference type="InterPro" id="IPR029052">
    <property type="entry name" value="Metallo-depent_PP-like"/>
</dbReference>
<evidence type="ECO:0000259" key="3">
    <source>
        <dbReference type="Pfam" id="PF00149"/>
    </source>
</evidence>
<feature type="chain" id="PRO_5045006167" evidence="2">
    <location>
        <begin position="21"/>
        <end position="499"/>
    </location>
</feature>
<dbReference type="EMBL" id="JBHUIY010000004">
    <property type="protein sequence ID" value="MFD2232838.1"/>
    <property type="molecule type" value="Genomic_DNA"/>
</dbReference>
<dbReference type="InterPro" id="IPR004843">
    <property type="entry name" value="Calcineurin-like_PHP"/>
</dbReference>
<organism evidence="5 6">
    <name type="scientific">Phaeospirillum tilakii</name>
    <dbReference type="NCBI Taxonomy" id="741673"/>
    <lineage>
        <taxon>Bacteria</taxon>
        <taxon>Pseudomonadati</taxon>
        <taxon>Pseudomonadota</taxon>
        <taxon>Alphaproteobacteria</taxon>
        <taxon>Rhodospirillales</taxon>
        <taxon>Rhodospirillaceae</taxon>
        <taxon>Phaeospirillum</taxon>
    </lineage>
</organism>
<dbReference type="Pfam" id="PF02872">
    <property type="entry name" value="5_nucleotid_C"/>
    <property type="match status" value="1"/>
</dbReference>
<keyword evidence="1 2" id="KW-0732">Signal</keyword>
<keyword evidence="2" id="KW-0547">Nucleotide-binding</keyword>
<feature type="signal peptide" evidence="2">
    <location>
        <begin position="1"/>
        <end position="20"/>
    </location>
</feature>
<dbReference type="InterPro" id="IPR036907">
    <property type="entry name" value="5'-Nucleotdase_C_sf"/>
</dbReference>
<sequence>MRGLVWGLALALAWAVPATAEQVRVTFLHVNDIYEYHARDGVGGLAELSTLLKRREAVVPNPLRTFGGDLLSPSLASNLTKGAHLIALFNQLDPVAAVPGNHEFDFGPEVFAARIAESRFPWIGSNVLGPDGKPFGGMIARRIVTKGGVKVGFLGILTAQTANLAVGGGVRFADETETARAAARALRAEGAELVVALTHLDFDQDRALARAVPEIDLILGGHDHDPMAIQEGGALVLKAGSDAHWLGEVEMVVDRPDPGTTGKTRVFPADWRFEAVRDLPADPALAPTIAATDALLADGLDRPLATLARPLDSRTVLVRSEEAALGDLFADALRAQFGADAALINGGGLRGNRLYPAGTTLTRRDVLTELPFGNVAMLVELSGAELRAALESGLAKVESKAGRFPQVSGLRLRYDPAAPAGRRLGPVEIGGQPLDESRRYRVAITDYLAKGGDGYAPLAAARVLIDASAGPLLANVVADHLVRLGRVDLAPDGRIAPTR</sequence>
<dbReference type="InterPro" id="IPR006179">
    <property type="entry name" value="5_nucleotidase/apyrase"/>
</dbReference>
<feature type="domain" description="Calcineurin-like phosphoesterase" evidence="3">
    <location>
        <begin position="26"/>
        <end position="226"/>
    </location>
</feature>
<comment type="caution">
    <text evidence="5">The sequence shown here is derived from an EMBL/GenBank/DDBJ whole genome shotgun (WGS) entry which is preliminary data.</text>
</comment>
<dbReference type="SUPFAM" id="SSF55816">
    <property type="entry name" value="5'-nucleotidase (syn. UDP-sugar hydrolase), C-terminal domain"/>
    <property type="match status" value="1"/>
</dbReference>
<keyword evidence="6" id="KW-1185">Reference proteome</keyword>